<evidence type="ECO:0000313" key="2">
    <source>
        <dbReference type="EMBL" id="CBN75071.1"/>
    </source>
</evidence>
<dbReference type="CDD" id="cd02199">
    <property type="entry name" value="YjgF_YER057c_UK114_like_1"/>
    <property type="match status" value="1"/>
</dbReference>
<dbReference type="OrthoDB" id="309640at2759"/>
<protein>
    <submittedName>
        <fullName evidence="2">Translation Initiation Inhibitor</fullName>
    </submittedName>
</protein>
<dbReference type="Proteomes" id="UP000002630">
    <property type="component" value="Unassembled WGS sequence"/>
</dbReference>
<feature type="domain" description="Endoribonuclease L-PSP/chorismate mutase-like" evidence="1">
    <location>
        <begin position="22"/>
        <end position="159"/>
    </location>
</feature>
<evidence type="ECO:0000313" key="3">
    <source>
        <dbReference type="Proteomes" id="UP000002630"/>
    </source>
</evidence>
<dbReference type="Pfam" id="PF14588">
    <property type="entry name" value="YjgF_endoribonc"/>
    <property type="match status" value="1"/>
</dbReference>
<dbReference type="InterPro" id="IPR013813">
    <property type="entry name" value="Endoribo_LPSP/chorism_mut-like"/>
</dbReference>
<accession>D8LRH0</accession>
<keyword evidence="3" id="KW-1185">Reference proteome</keyword>
<sequence length="186" mass="20132">MLRRVSSLVGRAAVRPRSVHTEAKLKELGIELPTPKAPLGNFVMTVRTGNLLYTSGHLPTSLEGETTTGKVGQELNEEEAQEAARKVAIQLIASIKKDLGDLDRVTRIVKLVGFVNCTDGFAGQPKVVNGASDLFAEVFGERGVHSRSAVGTNALPMNVPVEIEAIVEFDDSRKKGDDDWTVLKRP</sequence>
<dbReference type="SUPFAM" id="SSF55298">
    <property type="entry name" value="YjgF-like"/>
    <property type="match status" value="1"/>
</dbReference>
<organism evidence="2 3">
    <name type="scientific">Ectocarpus siliculosus</name>
    <name type="common">Brown alga</name>
    <name type="synonym">Conferva siliculosa</name>
    <dbReference type="NCBI Taxonomy" id="2880"/>
    <lineage>
        <taxon>Eukaryota</taxon>
        <taxon>Sar</taxon>
        <taxon>Stramenopiles</taxon>
        <taxon>Ochrophyta</taxon>
        <taxon>PX clade</taxon>
        <taxon>Phaeophyceae</taxon>
        <taxon>Ectocarpales</taxon>
        <taxon>Ectocarpaceae</taxon>
        <taxon>Ectocarpus</taxon>
    </lineage>
</organism>
<dbReference type="AlphaFoldDB" id="D8LRH0"/>
<name>D8LRH0_ECTSI</name>
<dbReference type="eggNOG" id="ENOG502QS7E">
    <property type="taxonomic scope" value="Eukaryota"/>
</dbReference>
<dbReference type="Gene3D" id="3.30.1330.40">
    <property type="entry name" value="RutC-like"/>
    <property type="match status" value="1"/>
</dbReference>
<dbReference type="PANTHER" id="PTHR43760:SF1">
    <property type="entry name" value="ENDORIBONUCLEASE L-PSP_CHORISMATE MUTASE-LIKE DOMAIN-CONTAINING PROTEIN"/>
    <property type="match status" value="1"/>
</dbReference>
<reference evidence="2 3" key="1">
    <citation type="journal article" date="2010" name="Nature">
        <title>The Ectocarpus genome and the independent evolution of multicellularity in brown algae.</title>
        <authorList>
            <person name="Cock J.M."/>
            <person name="Sterck L."/>
            <person name="Rouze P."/>
            <person name="Scornet D."/>
            <person name="Allen A.E."/>
            <person name="Amoutzias G."/>
            <person name="Anthouard V."/>
            <person name="Artiguenave F."/>
            <person name="Aury J.M."/>
            <person name="Badger J.H."/>
            <person name="Beszteri B."/>
            <person name="Billiau K."/>
            <person name="Bonnet E."/>
            <person name="Bothwell J.H."/>
            <person name="Bowler C."/>
            <person name="Boyen C."/>
            <person name="Brownlee C."/>
            <person name="Carrano C.J."/>
            <person name="Charrier B."/>
            <person name="Cho G.Y."/>
            <person name="Coelho S.M."/>
            <person name="Collen J."/>
            <person name="Corre E."/>
            <person name="Da Silva C."/>
            <person name="Delage L."/>
            <person name="Delaroque N."/>
            <person name="Dittami S.M."/>
            <person name="Doulbeau S."/>
            <person name="Elias M."/>
            <person name="Farnham G."/>
            <person name="Gachon C.M."/>
            <person name="Gschloessl B."/>
            <person name="Heesch S."/>
            <person name="Jabbari K."/>
            <person name="Jubin C."/>
            <person name="Kawai H."/>
            <person name="Kimura K."/>
            <person name="Kloareg B."/>
            <person name="Kupper F.C."/>
            <person name="Lang D."/>
            <person name="Le Bail A."/>
            <person name="Leblanc C."/>
            <person name="Lerouge P."/>
            <person name="Lohr M."/>
            <person name="Lopez P.J."/>
            <person name="Martens C."/>
            <person name="Maumus F."/>
            <person name="Michel G."/>
            <person name="Miranda-Saavedra D."/>
            <person name="Morales J."/>
            <person name="Moreau H."/>
            <person name="Motomura T."/>
            <person name="Nagasato C."/>
            <person name="Napoli C.A."/>
            <person name="Nelson D.R."/>
            <person name="Nyvall-Collen P."/>
            <person name="Peters A.F."/>
            <person name="Pommier C."/>
            <person name="Potin P."/>
            <person name="Poulain J."/>
            <person name="Quesneville H."/>
            <person name="Read B."/>
            <person name="Rensing S.A."/>
            <person name="Ritter A."/>
            <person name="Rousvoal S."/>
            <person name="Samanta M."/>
            <person name="Samson G."/>
            <person name="Schroeder D.C."/>
            <person name="Segurens B."/>
            <person name="Strittmatter M."/>
            <person name="Tonon T."/>
            <person name="Tregear J.W."/>
            <person name="Valentin K."/>
            <person name="von Dassow P."/>
            <person name="Yamagishi T."/>
            <person name="Van de Peer Y."/>
            <person name="Wincker P."/>
        </authorList>
    </citation>
    <scope>NUCLEOTIDE SEQUENCE [LARGE SCALE GENOMIC DNA]</scope>
    <source>
        <strain evidence="3">Ec32 / CCAP1310/4</strain>
    </source>
</reference>
<dbReference type="PANTHER" id="PTHR43760">
    <property type="entry name" value="ENDORIBONUCLEASE-RELATED"/>
    <property type="match status" value="1"/>
</dbReference>
<gene>
    <name evidence="2" type="ORF">Esi_0066_0076</name>
</gene>
<dbReference type="STRING" id="2880.D8LRH0"/>
<dbReference type="InParanoid" id="D8LRH0"/>
<dbReference type="InterPro" id="IPR035959">
    <property type="entry name" value="RutC-like_sf"/>
</dbReference>
<proteinExistence type="predicted"/>
<evidence type="ECO:0000259" key="1">
    <source>
        <dbReference type="Pfam" id="PF14588"/>
    </source>
</evidence>
<dbReference type="EMBL" id="FN649760">
    <property type="protein sequence ID" value="CBN75071.1"/>
    <property type="molecule type" value="Genomic_DNA"/>
</dbReference>